<dbReference type="OrthoDB" id="3174539at2759"/>
<dbReference type="STRING" id="670580.A0A1X6N0D6"/>
<dbReference type="InterPro" id="IPR032675">
    <property type="entry name" value="LRR_dom_sf"/>
</dbReference>
<dbReference type="EMBL" id="KZ110597">
    <property type="protein sequence ID" value="OSX61946.1"/>
    <property type="molecule type" value="Genomic_DNA"/>
</dbReference>
<dbReference type="SUPFAM" id="SSF52047">
    <property type="entry name" value="RNI-like"/>
    <property type="match status" value="1"/>
</dbReference>
<dbReference type="Proteomes" id="UP000194127">
    <property type="component" value="Unassembled WGS sequence"/>
</dbReference>
<keyword evidence="2" id="KW-1185">Reference proteome</keyword>
<reference evidence="1 2" key="1">
    <citation type="submission" date="2017-04" db="EMBL/GenBank/DDBJ databases">
        <title>Genome Sequence of the Model Brown-Rot Fungus Postia placenta SB12.</title>
        <authorList>
            <consortium name="DOE Joint Genome Institute"/>
            <person name="Gaskell J."/>
            <person name="Kersten P."/>
            <person name="Larrondo L.F."/>
            <person name="Canessa P."/>
            <person name="Martinez D."/>
            <person name="Hibbett D."/>
            <person name="Schmoll M."/>
            <person name="Kubicek C.P."/>
            <person name="Martinez A.T."/>
            <person name="Yadav J."/>
            <person name="Master E."/>
            <person name="Magnuson J.K."/>
            <person name="James T."/>
            <person name="Yaver D."/>
            <person name="Berka R."/>
            <person name="Labutti K."/>
            <person name="Lipzen A."/>
            <person name="Aerts A."/>
            <person name="Barry K."/>
            <person name="Henrissat B."/>
            <person name="Blanchette R."/>
            <person name="Grigoriev I."/>
            <person name="Cullen D."/>
        </authorList>
    </citation>
    <scope>NUCLEOTIDE SEQUENCE [LARGE SCALE GENOMIC DNA]</scope>
    <source>
        <strain evidence="1 2">MAD-698-R-SB12</strain>
    </source>
</reference>
<evidence type="ECO:0000313" key="2">
    <source>
        <dbReference type="Proteomes" id="UP000194127"/>
    </source>
</evidence>
<evidence type="ECO:0008006" key="3">
    <source>
        <dbReference type="Google" id="ProtNLM"/>
    </source>
</evidence>
<accession>A0A1X6N0D6</accession>
<gene>
    <name evidence="1" type="ORF">POSPLADRAFT_1046449</name>
</gene>
<protein>
    <recommendedName>
        <fullName evidence="3">F-box domain-containing protein</fullName>
    </recommendedName>
</protein>
<name>A0A1X6N0D6_9APHY</name>
<dbReference type="Gene3D" id="3.80.10.10">
    <property type="entry name" value="Ribonuclease Inhibitor"/>
    <property type="match status" value="2"/>
</dbReference>
<dbReference type="GeneID" id="36323983"/>
<dbReference type="AlphaFoldDB" id="A0A1X6N0D6"/>
<sequence length="1022" mass="113534">MDAREPCQATIRTRSLPKMTPTALVNHSCEQQAVAAMQNANVSESTQIVPQNRTTFLDLNDDVLTTIVSDFTTKDSLQLSLVARRVHLLAKRQALSSVTMKSMQAILRICTYMLDDVAGRLQWIRRLSVSVGLPYQGSGIFTQHNCPQKLEEALRALGLLTSLFKHASGLRHLHISPLEDLLVFHPPLLDAIYAHANLAELELLQCGGCKTIKLLDELQSQPRSLVLEVRTQDADKDAIISRIGRFHELRALSLYGLYTPRRSVRMDTEHFMRSLHHSWPKVTDLTLAHCEIQLPAILHAFPNLRALSFTERGSLHDAALNRLGYSVPLQGTAGLEYVKGSAHLFENWPTARPVYHILIQSILATPSRSAMVGPTRCGDSEIPVLLRMVHNAEPIILTFRIMAFVSLRESFWKSLAAEATRLRCLEVELCLFRQTENLTAAFLQWMTNIPSSLSGVTSLTYLDIGINVGISRFISCVITMRPKPVDLETSQEYAEQLASLIIAQISSLRYISLGFSSPGPRSSWMWKVDDDEGERTLRAVPPNIAQRLKVVLKSPNYDLQRESEVMATHSEPGQASACYRALNIDELYTRIVSHVDSHNPRSLANLALTCRSYSEIPLRTLWYELRDLAPLLKLLPCHKWREVSDVHGTKRLDITASGLEDDCFTRMDYYSHFVKKLSLPFKREAGLSPSVMEVLALIKHRCLLPQGRSFQWQPRSSVFVECTAPLLGPSLETLMINSATVGLDLSAVLQTLPERAPRLTKLYIREIGRHETTATSVEELLLAQTASLTTFSFTGTLTSNSILALAKMPNLVAAVVGTSADQLSKVSFPVGSFPALETLDIKLDKLDRSISPLLNAIDSTSFTHFRLTVADPHSSGLLTSHMRALSRFHLVFLQVLLGRIDATGSSYLGSSEDVVSLGTLRPLLDIQSLQYLGVRAPRLEVDEHMLDAISRSLPHIKALSLENMSGELSPGLGVLLPLAQQCRELCHVRMDFNVSIVPPIPTGICSNNTMCTLSVAKTQPVV</sequence>
<dbReference type="RefSeq" id="XP_024338740.1">
    <property type="nucleotide sequence ID" value="XM_024479033.1"/>
</dbReference>
<proteinExistence type="predicted"/>
<organism evidence="1 2">
    <name type="scientific">Postia placenta MAD-698-R-SB12</name>
    <dbReference type="NCBI Taxonomy" id="670580"/>
    <lineage>
        <taxon>Eukaryota</taxon>
        <taxon>Fungi</taxon>
        <taxon>Dikarya</taxon>
        <taxon>Basidiomycota</taxon>
        <taxon>Agaricomycotina</taxon>
        <taxon>Agaricomycetes</taxon>
        <taxon>Polyporales</taxon>
        <taxon>Adustoporiaceae</taxon>
        <taxon>Rhodonia</taxon>
    </lineage>
</organism>
<evidence type="ECO:0000313" key="1">
    <source>
        <dbReference type="EMBL" id="OSX61946.1"/>
    </source>
</evidence>